<proteinExistence type="predicted"/>
<dbReference type="SUPFAM" id="SSF56112">
    <property type="entry name" value="Protein kinase-like (PK-like)"/>
    <property type="match status" value="1"/>
</dbReference>
<dbReference type="InterPro" id="IPR001245">
    <property type="entry name" value="Ser-Thr/Tyr_kinase_cat_dom"/>
</dbReference>
<dbReference type="EMBL" id="JBGMDY010000005">
    <property type="protein sequence ID" value="KAL2333404.1"/>
    <property type="molecule type" value="Genomic_DNA"/>
</dbReference>
<sequence length="378" mass="42346">MDSDIVGSIDMIDEAIISFSRRVDNLIRSETASTLGESRLPSFNSGVDRAIRSRTPSSMSIGTSPLHTLWTPSSMSNFGTSLLHTFPRLFTLSELEAATDNFSLENKIGIGNSSVVYRGKLVDGGEVAIRRVGAWSKIKSPFNSESSILSRLPQHRHLVEVFGLCQEKGETFLVCEYMNNGSLYDNLHRKYSSVLNSWKMRIKIALDVSRGIQYLLDNTVPHVDKVIKSSNVLLDATWRAKLLSDFRMTLMKNTTGRVDCVHPMGKYANELKERKDVYGLGVVLLELITGKKPDFRHWGDSTLLSGMLGFQEHDNLRRFLAEDLIKTLDLKVGPPNVNEAKAVILVANTALRLMKTKNRPTMAHVALKLEQALTFCEW</sequence>
<dbReference type="Pfam" id="PF07714">
    <property type="entry name" value="PK_Tyr_Ser-Thr"/>
    <property type="match status" value="1"/>
</dbReference>
<protein>
    <recommendedName>
        <fullName evidence="1">Protein kinase domain-containing protein</fullName>
    </recommendedName>
</protein>
<dbReference type="Gene3D" id="3.30.200.20">
    <property type="entry name" value="Phosphorylase Kinase, domain 1"/>
    <property type="match status" value="1"/>
</dbReference>
<evidence type="ECO:0000259" key="1">
    <source>
        <dbReference type="PROSITE" id="PS50011"/>
    </source>
</evidence>
<dbReference type="InterPro" id="IPR011009">
    <property type="entry name" value="Kinase-like_dom_sf"/>
</dbReference>
<reference evidence="2 3" key="1">
    <citation type="submission" date="2024-08" db="EMBL/GenBank/DDBJ databases">
        <title>Insights into the chromosomal genome structure of Flemingia macrophylla.</title>
        <authorList>
            <person name="Ding Y."/>
            <person name="Zhao Y."/>
            <person name="Bi W."/>
            <person name="Wu M."/>
            <person name="Zhao G."/>
            <person name="Gong Y."/>
            <person name="Li W."/>
            <person name="Zhang P."/>
        </authorList>
    </citation>
    <scope>NUCLEOTIDE SEQUENCE [LARGE SCALE GENOMIC DNA]</scope>
    <source>
        <strain evidence="2">DYQJB</strain>
        <tissue evidence="2">Leaf</tissue>
    </source>
</reference>
<dbReference type="AlphaFoldDB" id="A0ABD1MCA4"/>
<name>A0ABD1MCA4_9FABA</name>
<keyword evidence="3" id="KW-1185">Reference proteome</keyword>
<dbReference type="PANTHER" id="PTHR46146:SF14">
    <property type="entry name" value="SERINE_THREONINE-KINASE CCR4-LIKE PROTEIN"/>
    <property type="match status" value="1"/>
</dbReference>
<gene>
    <name evidence="2" type="ORF">Fmac_014617</name>
</gene>
<dbReference type="InterPro" id="IPR000719">
    <property type="entry name" value="Prot_kinase_dom"/>
</dbReference>
<organism evidence="2 3">
    <name type="scientific">Flemingia macrophylla</name>
    <dbReference type="NCBI Taxonomy" id="520843"/>
    <lineage>
        <taxon>Eukaryota</taxon>
        <taxon>Viridiplantae</taxon>
        <taxon>Streptophyta</taxon>
        <taxon>Embryophyta</taxon>
        <taxon>Tracheophyta</taxon>
        <taxon>Spermatophyta</taxon>
        <taxon>Magnoliopsida</taxon>
        <taxon>eudicotyledons</taxon>
        <taxon>Gunneridae</taxon>
        <taxon>Pentapetalae</taxon>
        <taxon>rosids</taxon>
        <taxon>fabids</taxon>
        <taxon>Fabales</taxon>
        <taxon>Fabaceae</taxon>
        <taxon>Papilionoideae</taxon>
        <taxon>50 kb inversion clade</taxon>
        <taxon>NPAAA clade</taxon>
        <taxon>indigoferoid/millettioid clade</taxon>
        <taxon>Phaseoleae</taxon>
        <taxon>Flemingia</taxon>
    </lineage>
</organism>
<dbReference type="PROSITE" id="PS50011">
    <property type="entry name" value="PROTEIN_KINASE_DOM"/>
    <property type="match status" value="1"/>
</dbReference>
<accession>A0ABD1MCA4</accession>
<dbReference type="Gene3D" id="1.10.510.10">
    <property type="entry name" value="Transferase(Phosphotransferase) domain 1"/>
    <property type="match status" value="1"/>
</dbReference>
<dbReference type="Proteomes" id="UP001603857">
    <property type="component" value="Unassembled WGS sequence"/>
</dbReference>
<dbReference type="PANTHER" id="PTHR46146">
    <property type="entry name" value="SERINE/THREONINE-PROTEIN KINASE-LIKE PROTEIN CCR4"/>
    <property type="match status" value="1"/>
</dbReference>
<comment type="caution">
    <text evidence="2">The sequence shown here is derived from an EMBL/GenBank/DDBJ whole genome shotgun (WGS) entry which is preliminary data.</text>
</comment>
<feature type="domain" description="Protein kinase" evidence="1">
    <location>
        <begin position="102"/>
        <end position="373"/>
    </location>
</feature>
<evidence type="ECO:0000313" key="3">
    <source>
        <dbReference type="Proteomes" id="UP001603857"/>
    </source>
</evidence>
<evidence type="ECO:0000313" key="2">
    <source>
        <dbReference type="EMBL" id="KAL2333404.1"/>
    </source>
</evidence>